<dbReference type="InterPro" id="IPR024344">
    <property type="entry name" value="MDMPI_metal-binding"/>
</dbReference>
<dbReference type="PANTHER" id="PTHR40758:SF1">
    <property type="entry name" value="CONSERVED PROTEIN"/>
    <property type="match status" value="1"/>
</dbReference>
<sequence length="260" mass="28086">MRFEDHCSWIVAQTELLVSDLPHAPLGRPVPSCPDWTLGALLRHIGGGHRWAAGIVRTRATGFLPDGIVRDVAGDDTGEVPAGWLLDGAHELATALLDAGPDEPVWTPVDAGGMPFWARRFAHETLVHRADATLAAGTPFEVATDVAVDALDEWMELDTHPIHFELDPAKKEILGPGRTVALLADDLPDGGSVDVPAGWFVDLTGEVNTWRRGVGPAAVTVRAPLRQLLLMVYRRRTPDGLLVTGDEALLRHWLGHVAFG</sequence>
<organism evidence="2 3">
    <name type="scientific">Dactylosporangium cerinum</name>
    <dbReference type="NCBI Taxonomy" id="1434730"/>
    <lineage>
        <taxon>Bacteria</taxon>
        <taxon>Bacillati</taxon>
        <taxon>Actinomycetota</taxon>
        <taxon>Actinomycetes</taxon>
        <taxon>Micromonosporales</taxon>
        <taxon>Micromonosporaceae</taxon>
        <taxon>Dactylosporangium</taxon>
    </lineage>
</organism>
<gene>
    <name evidence="2" type="ORF">ACFPIJ_40390</name>
</gene>
<proteinExistence type="predicted"/>
<comment type="caution">
    <text evidence="2">The sequence shown here is derived from an EMBL/GenBank/DDBJ whole genome shotgun (WGS) entry which is preliminary data.</text>
</comment>
<evidence type="ECO:0000259" key="1">
    <source>
        <dbReference type="Pfam" id="PF11716"/>
    </source>
</evidence>
<accession>A0ABV9W818</accession>
<dbReference type="SUPFAM" id="SSF109854">
    <property type="entry name" value="DinB/YfiT-like putative metalloenzymes"/>
    <property type="match status" value="1"/>
</dbReference>
<dbReference type="PANTHER" id="PTHR40758">
    <property type="entry name" value="CONSERVED PROTEIN"/>
    <property type="match status" value="1"/>
</dbReference>
<dbReference type="RefSeq" id="WP_380123585.1">
    <property type="nucleotide sequence ID" value="NZ_JBHSIU010000054.1"/>
</dbReference>
<dbReference type="InterPro" id="IPR034660">
    <property type="entry name" value="DinB/YfiT-like"/>
</dbReference>
<evidence type="ECO:0000313" key="2">
    <source>
        <dbReference type="EMBL" id="MFC5004074.1"/>
    </source>
</evidence>
<dbReference type="Proteomes" id="UP001595912">
    <property type="component" value="Unassembled WGS sequence"/>
</dbReference>
<dbReference type="EMBL" id="JBHSIU010000054">
    <property type="protein sequence ID" value="MFC5004074.1"/>
    <property type="molecule type" value="Genomic_DNA"/>
</dbReference>
<keyword evidence="3" id="KW-1185">Reference proteome</keyword>
<evidence type="ECO:0000313" key="3">
    <source>
        <dbReference type="Proteomes" id="UP001595912"/>
    </source>
</evidence>
<dbReference type="InterPro" id="IPR017517">
    <property type="entry name" value="Maleyloyr_isom"/>
</dbReference>
<feature type="domain" description="Mycothiol-dependent maleylpyruvate isomerase metal-binding" evidence="1">
    <location>
        <begin position="12"/>
        <end position="132"/>
    </location>
</feature>
<protein>
    <submittedName>
        <fullName evidence="2">Maleylpyruvate isomerase family mycothiol-dependent enzyme</fullName>
    </submittedName>
</protein>
<dbReference type="Pfam" id="PF11716">
    <property type="entry name" value="MDMPI_N"/>
    <property type="match status" value="1"/>
</dbReference>
<keyword evidence="2" id="KW-0413">Isomerase</keyword>
<dbReference type="NCBIfam" id="TIGR03083">
    <property type="entry name" value="maleylpyruvate isomerase family mycothiol-dependent enzyme"/>
    <property type="match status" value="1"/>
</dbReference>
<dbReference type="GO" id="GO:0016853">
    <property type="term" value="F:isomerase activity"/>
    <property type="evidence" value="ECO:0007669"/>
    <property type="project" value="UniProtKB-KW"/>
</dbReference>
<reference evidence="3" key="1">
    <citation type="journal article" date="2019" name="Int. J. Syst. Evol. Microbiol.">
        <title>The Global Catalogue of Microorganisms (GCM) 10K type strain sequencing project: providing services to taxonomists for standard genome sequencing and annotation.</title>
        <authorList>
            <consortium name="The Broad Institute Genomics Platform"/>
            <consortium name="The Broad Institute Genome Sequencing Center for Infectious Disease"/>
            <person name="Wu L."/>
            <person name="Ma J."/>
        </authorList>
    </citation>
    <scope>NUCLEOTIDE SEQUENCE [LARGE SCALE GENOMIC DNA]</scope>
    <source>
        <strain evidence="3">CGMCC 4.7152</strain>
    </source>
</reference>
<name>A0ABV9W818_9ACTN</name>